<dbReference type="PANTHER" id="PTHR11076">
    <property type="entry name" value="DNA REPAIR POLYMERASE UMUC / TRANSFERASE FAMILY MEMBER"/>
    <property type="match status" value="1"/>
</dbReference>
<sequence>MPRHIIHLHIPSFPIALARISRPELRERPVAVAAPRSERSPILSVSREARNEGVFKGMHLGKARERCPDLTVLPPDPKVMEEACQNLARSAARYTPLYEPSRPGHIYLDLTGTQRLWGKTKDTACHLRKEIRKRLCVTGTVGVAGNKMVSNIASRTIFYEGSPEGVLDVDHGREAGFMAPLKVRLVPGIGRVRQKALLEDLNIIRIRQLAALDMGSLKLIFGRQAYLIHQRALGIDHTPIYPFTKTPVVGEDITLPRDENDDSRLLRLLYRLVEKCSYRMRKRELIPRKAGLSVRYSDQVET</sequence>
<dbReference type="InterPro" id="IPR036775">
    <property type="entry name" value="DNA_pol_Y-fam_lit_finger_sf"/>
</dbReference>
<name>A0A8J6T6K8_9DELT</name>
<accession>A0A8J6T6K8</accession>
<reference evidence="3 4" key="1">
    <citation type="submission" date="2020-08" db="EMBL/GenBank/DDBJ databases">
        <title>Bridging the membrane lipid divide: bacteria of the FCB group superphylum have the potential to synthesize archaeal ether lipids.</title>
        <authorList>
            <person name="Villanueva L."/>
            <person name="Von Meijenfeldt F.A.B."/>
            <person name="Westbye A.B."/>
            <person name="Yadav S."/>
            <person name="Hopmans E.C."/>
            <person name="Dutilh B.E."/>
            <person name="Sinninghe Damste J.S."/>
        </authorList>
    </citation>
    <scope>NUCLEOTIDE SEQUENCE [LARGE SCALE GENOMIC DNA]</scope>
    <source>
        <strain evidence="3">NIOZ-UU27</strain>
    </source>
</reference>
<dbReference type="InterPro" id="IPR017961">
    <property type="entry name" value="DNA_pol_Y-fam_little_finger"/>
</dbReference>
<dbReference type="GO" id="GO:0006281">
    <property type="term" value="P:DNA repair"/>
    <property type="evidence" value="ECO:0007669"/>
    <property type="project" value="InterPro"/>
</dbReference>
<gene>
    <name evidence="3" type="ORF">H8E19_01030</name>
</gene>
<evidence type="ECO:0000313" key="3">
    <source>
        <dbReference type="EMBL" id="MBC8175959.1"/>
    </source>
</evidence>
<dbReference type="InterPro" id="IPR043502">
    <property type="entry name" value="DNA/RNA_pol_sf"/>
</dbReference>
<protein>
    <submittedName>
        <fullName evidence="3">DNA polymerase IV</fullName>
    </submittedName>
</protein>
<evidence type="ECO:0000313" key="4">
    <source>
        <dbReference type="Proteomes" id="UP000650524"/>
    </source>
</evidence>
<dbReference type="AlphaFoldDB" id="A0A8J6T6K8"/>
<dbReference type="GO" id="GO:0042276">
    <property type="term" value="P:error-prone translesion synthesis"/>
    <property type="evidence" value="ECO:0007669"/>
    <property type="project" value="TreeGrafter"/>
</dbReference>
<dbReference type="Gene3D" id="1.10.150.20">
    <property type="entry name" value="5' to 3' exonuclease, C-terminal subdomain"/>
    <property type="match status" value="1"/>
</dbReference>
<evidence type="ECO:0000259" key="2">
    <source>
        <dbReference type="PROSITE" id="PS50173"/>
    </source>
</evidence>
<organism evidence="3 4">
    <name type="scientific">Candidatus Desulfacyla euxinica</name>
    <dbReference type="NCBI Taxonomy" id="2841693"/>
    <lineage>
        <taxon>Bacteria</taxon>
        <taxon>Deltaproteobacteria</taxon>
        <taxon>Candidatus Desulfacyla</taxon>
    </lineage>
</organism>
<dbReference type="EMBL" id="JACNJD010000059">
    <property type="protein sequence ID" value="MBC8175959.1"/>
    <property type="molecule type" value="Genomic_DNA"/>
</dbReference>
<dbReference type="Gene3D" id="3.40.1170.60">
    <property type="match status" value="1"/>
</dbReference>
<dbReference type="GO" id="GO:0005829">
    <property type="term" value="C:cytosol"/>
    <property type="evidence" value="ECO:0007669"/>
    <property type="project" value="TreeGrafter"/>
</dbReference>
<dbReference type="Gene3D" id="3.30.70.270">
    <property type="match status" value="1"/>
</dbReference>
<dbReference type="InterPro" id="IPR001126">
    <property type="entry name" value="UmuC"/>
</dbReference>
<dbReference type="Pfam" id="PF11799">
    <property type="entry name" value="IMS_C"/>
    <property type="match status" value="1"/>
</dbReference>
<dbReference type="PROSITE" id="PS50173">
    <property type="entry name" value="UMUC"/>
    <property type="match status" value="1"/>
</dbReference>
<dbReference type="PANTHER" id="PTHR11076:SF33">
    <property type="entry name" value="DNA POLYMERASE KAPPA"/>
    <property type="match status" value="1"/>
</dbReference>
<comment type="caution">
    <text evidence="3">The sequence shown here is derived from an EMBL/GenBank/DDBJ whole genome shotgun (WGS) entry which is preliminary data.</text>
</comment>
<proteinExistence type="inferred from homology"/>
<dbReference type="Pfam" id="PF00817">
    <property type="entry name" value="IMS"/>
    <property type="match status" value="1"/>
</dbReference>
<dbReference type="Proteomes" id="UP000650524">
    <property type="component" value="Unassembled WGS sequence"/>
</dbReference>
<evidence type="ECO:0000256" key="1">
    <source>
        <dbReference type="ARBA" id="ARBA00010945"/>
    </source>
</evidence>
<comment type="similarity">
    <text evidence="1">Belongs to the DNA polymerase type-Y family.</text>
</comment>
<dbReference type="SUPFAM" id="SSF56672">
    <property type="entry name" value="DNA/RNA polymerases"/>
    <property type="match status" value="1"/>
</dbReference>
<dbReference type="SUPFAM" id="SSF100879">
    <property type="entry name" value="Lesion bypass DNA polymerase (Y-family), little finger domain"/>
    <property type="match status" value="1"/>
</dbReference>
<feature type="domain" description="UmuC" evidence="2">
    <location>
        <begin position="5"/>
        <end position="190"/>
    </location>
</feature>
<dbReference type="GO" id="GO:0003887">
    <property type="term" value="F:DNA-directed DNA polymerase activity"/>
    <property type="evidence" value="ECO:0007669"/>
    <property type="project" value="TreeGrafter"/>
</dbReference>
<dbReference type="GO" id="GO:0009432">
    <property type="term" value="P:SOS response"/>
    <property type="evidence" value="ECO:0007669"/>
    <property type="project" value="TreeGrafter"/>
</dbReference>
<dbReference type="GO" id="GO:0003684">
    <property type="term" value="F:damaged DNA binding"/>
    <property type="evidence" value="ECO:0007669"/>
    <property type="project" value="InterPro"/>
</dbReference>
<dbReference type="InterPro" id="IPR043128">
    <property type="entry name" value="Rev_trsase/Diguanyl_cyclase"/>
</dbReference>
<dbReference type="InterPro" id="IPR050116">
    <property type="entry name" value="DNA_polymerase-Y"/>
</dbReference>
<feature type="non-terminal residue" evidence="3">
    <location>
        <position position="302"/>
    </location>
</feature>